<dbReference type="PANTHER" id="PTHR37562">
    <property type="entry name" value="C3H1-TYPE DOMAIN-CONTAINING PROTEIN-RELATED"/>
    <property type="match status" value="1"/>
</dbReference>
<proteinExistence type="predicted"/>
<organism evidence="3">
    <name type="scientific">Trypanosoma vivax (strain Y486)</name>
    <dbReference type="NCBI Taxonomy" id="1055687"/>
    <lineage>
        <taxon>Eukaryota</taxon>
        <taxon>Discoba</taxon>
        <taxon>Euglenozoa</taxon>
        <taxon>Kinetoplastea</taxon>
        <taxon>Metakinetoplastina</taxon>
        <taxon>Trypanosomatida</taxon>
        <taxon>Trypanosomatidae</taxon>
        <taxon>Trypanosoma</taxon>
        <taxon>Duttonella</taxon>
    </lineage>
</organism>
<feature type="zinc finger region" description="C3H1-type" evidence="1">
    <location>
        <begin position="58"/>
        <end position="83"/>
    </location>
</feature>
<evidence type="ECO:0000256" key="1">
    <source>
        <dbReference type="PROSITE-ProRule" id="PRU00723"/>
    </source>
</evidence>
<protein>
    <recommendedName>
        <fullName evidence="2">C3H1-type domain-containing protein</fullName>
    </recommendedName>
</protein>
<feature type="domain" description="C3H1-type" evidence="2">
    <location>
        <begin position="58"/>
        <end position="83"/>
    </location>
</feature>
<keyword evidence="1" id="KW-0479">Metal-binding</keyword>
<evidence type="ECO:0000259" key="2">
    <source>
        <dbReference type="PROSITE" id="PS50103"/>
    </source>
</evidence>
<dbReference type="AlphaFoldDB" id="G0U439"/>
<name>G0U439_TRYVY</name>
<dbReference type="PANTHER" id="PTHR37562:SF5">
    <property type="entry name" value="C3H1-TYPE DOMAIN-CONTAINING PROTEIN"/>
    <property type="match status" value="1"/>
</dbReference>
<accession>G0U439</accession>
<dbReference type="VEuPathDB" id="TriTrypDB:TvY486_1012440"/>
<sequence length="292" mass="32872">MQCTWTHRIRNRIILHAMASTPNVVHIFDGEFNYLFMVPSHLVVHTPSAHHKSHHFVICPNYRLHQPDSCMAGRNCKFVHADVDYSTLEAHPIHMNNIWRHEDLCTYERLPPGDLLDVFLPNNKKPSEKIASELILVTQAVLPRRRARAKPLSHCAHYYFNQLCHRGASCNFVHAVYVDSTIAGDFNRALCRSHRRGQSDHAKAQMKATTGNARGVGVGHGTVAAPRHPPVAVAGNQTPSTPSSETVVRNTAFDHSITSVRPEERLTSETHAASVNGLPRAHFYRHDPYRMS</sequence>
<dbReference type="InterPro" id="IPR000571">
    <property type="entry name" value="Znf_CCCH"/>
</dbReference>
<evidence type="ECO:0000313" key="3">
    <source>
        <dbReference type="EMBL" id="CCC52201.1"/>
    </source>
</evidence>
<keyword evidence="1" id="KW-0862">Zinc</keyword>
<feature type="domain" description="C3H1-type" evidence="2">
    <location>
        <begin position="149"/>
        <end position="177"/>
    </location>
</feature>
<feature type="zinc finger region" description="C3H1-type" evidence="1">
    <location>
        <begin position="149"/>
        <end position="177"/>
    </location>
</feature>
<dbReference type="PROSITE" id="PS50103">
    <property type="entry name" value="ZF_C3H1"/>
    <property type="match status" value="2"/>
</dbReference>
<reference evidence="3" key="1">
    <citation type="journal article" date="2012" name="Proc. Natl. Acad. Sci. U.S.A.">
        <title>Antigenic diversity is generated by distinct evolutionary mechanisms in African trypanosome species.</title>
        <authorList>
            <person name="Jackson A.P."/>
            <person name="Berry A."/>
            <person name="Aslett M."/>
            <person name="Allison H.C."/>
            <person name="Burton P."/>
            <person name="Vavrova-Anderson J."/>
            <person name="Brown R."/>
            <person name="Browne H."/>
            <person name="Corton N."/>
            <person name="Hauser H."/>
            <person name="Gamble J."/>
            <person name="Gilderthorp R."/>
            <person name="Marcello L."/>
            <person name="McQuillan J."/>
            <person name="Otto T.D."/>
            <person name="Quail M.A."/>
            <person name="Sanders M.J."/>
            <person name="van Tonder A."/>
            <person name="Ginger M.L."/>
            <person name="Field M.C."/>
            <person name="Barry J.D."/>
            <person name="Hertz-Fowler C."/>
            <person name="Berriman M."/>
        </authorList>
    </citation>
    <scope>NUCLEOTIDE SEQUENCE</scope>
    <source>
        <strain evidence="3">Y486</strain>
    </source>
</reference>
<keyword evidence="1" id="KW-0863">Zinc-finger</keyword>
<dbReference type="GO" id="GO:0008270">
    <property type="term" value="F:zinc ion binding"/>
    <property type="evidence" value="ECO:0007669"/>
    <property type="project" value="UniProtKB-KW"/>
</dbReference>
<dbReference type="EMBL" id="HE573026">
    <property type="protein sequence ID" value="CCC52201.1"/>
    <property type="molecule type" value="Genomic_DNA"/>
</dbReference>
<gene>
    <name evidence="3" type="ORF">TVY486_1012440</name>
</gene>